<proteinExistence type="predicted"/>
<keyword evidence="1" id="KW-0472">Membrane</keyword>
<accession>A0A9X2Q004</accession>
<evidence type="ECO:0000313" key="3">
    <source>
        <dbReference type="Proteomes" id="UP001155027"/>
    </source>
</evidence>
<protein>
    <submittedName>
        <fullName evidence="2">Uncharacterized protein</fullName>
    </submittedName>
</protein>
<dbReference type="EMBL" id="JANUAU010000003">
    <property type="protein sequence ID" value="MCS3677093.1"/>
    <property type="molecule type" value="Genomic_DNA"/>
</dbReference>
<gene>
    <name evidence="2" type="ORF">GGP71_001009</name>
</gene>
<keyword evidence="1" id="KW-0812">Transmembrane</keyword>
<sequence>MPSSYVLKPIAAECQRYACVEEGSLFEIERTNPMYEQLFSRFTEAFKSSLQDPDIHLSYTDRQRLKAGEYAEVAAEKLPTLERRIYWTKAYAAVATVLLISGGVLTGLSYVGVGVNWTLEEFALPLYLAFCMGFVALAGMWRMVKLEKQRLLCELVVAQHEEETAEKTEKAAASPPM</sequence>
<comment type="caution">
    <text evidence="2">The sequence shown here is derived from an EMBL/GenBank/DDBJ whole genome shotgun (WGS) entry which is preliminary data.</text>
</comment>
<feature type="transmembrane region" description="Helical" evidence="1">
    <location>
        <begin position="90"/>
        <end position="110"/>
    </location>
</feature>
<dbReference type="RefSeq" id="WP_251921396.1">
    <property type="nucleotide sequence ID" value="NZ_CALTSG010000001.1"/>
</dbReference>
<name>A0A9X2Q004_9BACT</name>
<feature type="transmembrane region" description="Helical" evidence="1">
    <location>
        <begin position="122"/>
        <end position="141"/>
    </location>
</feature>
<organism evidence="2 3">
    <name type="scientific">Salinibacter ruber</name>
    <dbReference type="NCBI Taxonomy" id="146919"/>
    <lineage>
        <taxon>Bacteria</taxon>
        <taxon>Pseudomonadati</taxon>
        <taxon>Rhodothermota</taxon>
        <taxon>Rhodothermia</taxon>
        <taxon>Rhodothermales</taxon>
        <taxon>Salinibacteraceae</taxon>
        <taxon>Salinibacter</taxon>
    </lineage>
</organism>
<reference evidence="2" key="1">
    <citation type="submission" date="2022-08" db="EMBL/GenBank/DDBJ databases">
        <title>Genomic Encyclopedia of Type Strains, Phase V (KMG-V): Genome sequencing to study the core and pangenomes of soil and plant-associated prokaryotes.</title>
        <authorList>
            <person name="Whitman W."/>
        </authorList>
    </citation>
    <scope>NUCLEOTIDE SEQUENCE</scope>
    <source>
        <strain evidence="2">0</strain>
    </source>
</reference>
<evidence type="ECO:0000256" key="1">
    <source>
        <dbReference type="SAM" id="Phobius"/>
    </source>
</evidence>
<dbReference type="Proteomes" id="UP001155027">
    <property type="component" value="Unassembled WGS sequence"/>
</dbReference>
<keyword evidence="1" id="KW-1133">Transmembrane helix</keyword>
<evidence type="ECO:0000313" key="2">
    <source>
        <dbReference type="EMBL" id="MCS3677093.1"/>
    </source>
</evidence>
<dbReference type="AlphaFoldDB" id="A0A9X2Q004"/>